<reference evidence="3" key="1">
    <citation type="submission" date="2016-10" db="EMBL/GenBank/DDBJ databases">
        <authorList>
            <person name="Varghese N."/>
            <person name="Submissions S."/>
        </authorList>
    </citation>
    <scope>NUCLEOTIDE SEQUENCE [LARGE SCALE GENOMIC DNA]</scope>
    <source>
        <strain evidence="3">DSM 22002</strain>
    </source>
</reference>
<dbReference type="STRING" id="399736.SAMN04489720_1529"/>
<accession>A0A1G8D5S8</accession>
<dbReference type="AlphaFoldDB" id="A0A1G8D5S8"/>
<feature type="region of interest" description="Disordered" evidence="1">
    <location>
        <begin position="1"/>
        <end position="21"/>
    </location>
</feature>
<proteinExistence type="predicted"/>
<evidence type="ECO:0000313" key="3">
    <source>
        <dbReference type="Proteomes" id="UP000198822"/>
    </source>
</evidence>
<keyword evidence="3" id="KW-1185">Reference proteome</keyword>
<sequence length="197" mass="21291">MAPFFPPLPPAPPQTRPTHRATPVWLEPPREELPVALPVLRLLGRSEHAAIHLVRVDVHREGLAFAMRLDVRGDDDVLHRLGRLVQPFRFGVTLADGTSSIAAGGGDWHMTLGDEPPESPHLMLRSHGGSGDGSSVVHRHSAWLWPTPPSGALTVHVEAAIVGIAETSTTIDLALDGVADGALDVWNERQRSERSTP</sequence>
<evidence type="ECO:0000313" key="2">
    <source>
        <dbReference type="EMBL" id="SDH53127.1"/>
    </source>
</evidence>
<organism evidence="2 3">
    <name type="scientific">Agrococcus jejuensis</name>
    <dbReference type="NCBI Taxonomy" id="399736"/>
    <lineage>
        <taxon>Bacteria</taxon>
        <taxon>Bacillati</taxon>
        <taxon>Actinomycetota</taxon>
        <taxon>Actinomycetes</taxon>
        <taxon>Micrococcales</taxon>
        <taxon>Microbacteriaceae</taxon>
        <taxon>Agrococcus</taxon>
    </lineage>
</organism>
<dbReference type="Proteomes" id="UP000198822">
    <property type="component" value="Chromosome I"/>
</dbReference>
<name>A0A1G8D5S8_9MICO</name>
<dbReference type="RefSeq" id="WP_092503871.1">
    <property type="nucleotide sequence ID" value="NZ_LT629695.1"/>
</dbReference>
<dbReference type="EMBL" id="LT629695">
    <property type="protein sequence ID" value="SDH53127.1"/>
    <property type="molecule type" value="Genomic_DNA"/>
</dbReference>
<dbReference type="OrthoDB" id="5186655at2"/>
<evidence type="ECO:0000256" key="1">
    <source>
        <dbReference type="SAM" id="MobiDB-lite"/>
    </source>
</evidence>
<gene>
    <name evidence="2" type="ORF">SAMN04489720_1529</name>
</gene>
<feature type="compositionally biased region" description="Pro residues" evidence="1">
    <location>
        <begin position="1"/>
        <end position="15"/>
    </location>
</feature>
<protein>
    <submittedName>
        <fullName evidence="2">Uncharacterized protein</fullName>
    </submittedName>
</protein>